<proteinExistence type="predicted"/>
<protein>
    <submittedName>
        <fullName evidence="1">Phage protein D</fullName>
    </submittedName>
</protein>
<dbReference type="AlphaFoldDB" id="A0A783AY40"/>
<gene>
    <name evidence="1" type="ORF">GRC90_26220</name>
</gene>
<reference evidence="1" key="1">
    <citation type="journal article" date="2018" name="Genome Biol.">
        <title>SKESA: strategic k-mer extension for scrupulous assemblies.</title>
        <authorList>
            <person name="Souvorov A."/>
            <person name="Agarwala R."/>
            <person name="Lipman D.J."/>
        </authorList>
    </citation>
    <scope>NUCLEOTIDE SEQUENCE</scope>
    <source>
        <strain evidence="1">EC00749</strain>
    </source>
</reference>
<evidence type="ECO:0000313" key="1">
    <source>
        <dbReference type="EMBL" id="HAH1881100.1"/>
    </source>
</evidence>
<dbReference type="EMBL" id="DABAPA010000194">
    <property type="protein sequence ID" value="HAH1881100.1"/>
    <property type="molecule type" value="Genomic_DNA"/>
</dbReference>
<organism evidence="1">
    <name type="scientific">Escherichia coli</name>
    <dbReference type="NCBI Taxonomy" id="562"/>
    <lineage>
        <taxon>Bacteria</taxon>
        <taxon>Pseudomonadati</taxon>
        <taxon>Pseudomonadota</taxon>
        <taxon>Gammaproteobacteria</taxon>
        <taxon>Enterobacterales</taxon>
        <taxon>Enterobacteriaceae</taxon>
        <taxon>Escherichia</taxon>
    </lineage>
</organism>
<comment type="caution">
    <text evidence="1">The sequence shown here is derived from an EMBL/GenBank/DDBJ whole genome shotgun (WGS) entry which is preliminary data.</text>
</comment>
<accession>A0A783AY40</accession>
<sequence>MAEINSTAQVTSALTGVSDVLTPVFTLWYLQKNITSDIAPYVTRVTWSDNIKNESDTIEVELDDT</sequence>
<reference evidence="1" key="2">
    <citation type="submission" date="2019-12" db="EMBL/GenBank/DDBJ databases">
        <authorList>
            <consortium name="NCBI Pathogen Detection Project"/>
        </authorList>
    </citation>
    <scope>NUCLEOTIDE SEQUENCE</scope>
    <source>
        <strain evidence="1">EC00749</strain>
    </source>
</reference>
<name>A0A783AY40_ECOLX</name>
<feature type="non-terminal residue" evidence="1">
    <location>
        <position position="65"/>
    </location>
</feature>